<feature type="transmembrane region" description="Helical" evidence="10">
    <location>
        <begin position="75"/>
        <end position="93"/>
    </location>
</feature>
<protein>
    <recommendedName>
        <fullName evidence="10">Autophagy-related protein</fullName>
    </recommendedName>
</protein>
<accession>A0A0C3A826</accession>
<dbReference type="PANTHER" id="PTHR23519:SF1">
    <property type="entry name" value="AUTOPHAGY-RELATED PROTEIN 22"/>
    <property type="match status" value="1"/>
</dbReference>
<feature type="transmembrane region" description="Helical" evidence="10">
    <location>
        <begin position="129"/>
        <end position="155"/>
    </location>
</feature>
<evidence type="ECO:0000256" key="3">
    <source>
        <dbReference type="ARBA" id="ARBA00022448"/>
    </source>
</evidence>
<feature type="transmembrane region" description="Helical" evidence="10">
    <location>
        <begin position="345"/>
        <end position="365"/>
    </location>
</feature>
<dbReference type="AlphaFoldDB" id="A0A0C3A826"/>
<feature type="transmembrane region" description="Helical" evidence="10">
    <location>
        <begin position="377"/>
        <end position="399"/>
    </location>
</feature>
<evidence type="ECO:0000256" key="9">
    <source>
        <dbReference type="ARBA" id="ARBA00023136"/>
    </source>
</evidence>
<evidence type="ECO:0000256" key="6">
    <source>
        <dbReference type="ARBA" id="ARBA00022970"/>
    </source>
</evidence>
<dbReference type="GO" id="GO:0032974">
    <property type="term" value="P:amino acid transmembrane export from vacuole"/>
    <property type="evidence" value="ECO:0007669"/>
    <property type="project" value="InterPro"/>
</dbReference>
<evidence type="ECO:0000313" key="13">
    <source>
        <dbReference type="Proteomes" id="UP000053989"/>
    </source>
</evidence>
<evidence type="ECO:0000256" key="2">
    <source>
        <dbReference type="ARBA" id="ARBA00006978"/>
    </source>
</evidence>
<dbReference type="STRING" id="1036808.A0A0C3A826"/>
<reference evidence="13" key="2">
    <citation type="submission" date="2015-01" db="EMBL/GenBank/DDBJ databases">
        <title>Evolutionary Origins and Diversification of the Mycorrhizal Mutualists.</title>
        <authorList>
            <consortium name="DOE Joint Genome Institute"/>
            <consortium name="Mycorrhizal Genomics Consortium"/>
            <person name="Kohler A."/>
            <person name="Kuo A."/>
            <person name="Nagy L.G."/>
            <person name="Floudas D."/>
            <person name="Copeland A."/>
            <person name="Barry K.W."/>
            <person name="Cichocki N."/>
            <person name="Veneault-Fourrey C."/>
            <person name="LaButti K."/>
            <person name="Lindquist E.A."/>
            <person name="Lipzen A."/>
            <person name="Lundell T."/>
            <person name="Morin E."/>
            <person name="Murat C."/>
            <person name="Riley R."/>
            <person name="Ohm R."/>
            <person name="Sun H."/>
            <person name="Tunlid A."/>
            <person name="Henrissat B."/>
            <person name="Grigoriev I.V."/>
            <person name="Hibbett D.S."/>
            <person name="Martin F."/>
        </authorList>
    </citation>
    <scope>NUCLEOTIDE SEQUENCE [LARGE SCALE GENOMIC DNA]</scope>
    <source>
        <strain evidence="13">Foug A</strain>
    </source>
</reference>
<evidence type="ECO:0000256" key="11">
    <source>
        <dbReference type="SAM" id="MobiDB-lite"/>
    </source>
</evidence>
<feature type="transmembrane region" description="Helical" evidence="10">
    <location>
        <begin position="511"/>
        <end position="532"/>
    </location>
</feature>
<dbReference type="Proteomes" id="UP000053989">
    <property type="component" value="Unassembled WGS sequence"/>
</dbReference>
<feature type="transmembrane region" description="Helical" evidence="10">
    <location>
        <begin position="411"/>
        <end position="432"/>
    </location>
</feature>
<feature type="region of interest" description="Disordered" evidence="11">
    <location>
        <begin position="180"/>
        <end position="201"/>
    </location>
</feature>
<evidence type="ECO:0000256" key="1">
    <source>
        <dbReference type="ARBA" id="ARBA00004128"/>
    </source>
</evidence>
<feature type="transmembrane region" description="Helical" evidence="10">
    <location>
        <begin position="452"/>
        <end position="470"/>
    </location>
</feature>
<proteinExistence type="inferred from homology"/>
<evidence type="ECO:0000313" key="12">
    <source>
        <dbReference type="EMBL" id="KIM61007.1"/>
    </source>
</evidence>
<dbReference type="InterPro" id="IPR036259">
    <property type="entry name" value="MFS_trans_sf"/>
</dbReference>
<dbReference type="SUPFAM" id="SSF103473">
    <property type="entry name" value="MFS general substrate transporter"/>
    <property type="match status" value="2"/>
</dbReference>
<dbReference type="EMBL" id="KN822056">
    <property type="protein sequence ID" value="KIM61007.1"/>
    <property type="molecule type" value="Genomic_DNA"/>
</dbReference>
<comment type="similarity">
    <text evidence="2 10">Belongs to the ATG22 family.</text>
</comment>
<feature type="transmembrane region" description="Helical" evidence="10">
    <location>
        <begin position="265"/>
        <end position="285"/>
    </location>
</feature>
<feature type="non-terminal residue" evidence="12">
    <location>
        <position position="544"/>
    </location>
</feature>
<dbReference type="PANTHER" id="PTHR23519">
    <property type="entry name" value="AUTOPHAGY-RELATED PROTEIN 22"/>
    <property type="match status" value="1"/>
</dbReference>
<reference evidence="12 13" key="1">
    <citation type="submission" date="2014-04" db="EMBL/GenBank/DDBJ databases">
        <authorList>
            <consortium name="DOE Joint Genome Institute"/>
            <person name="Kuo A."/>
            <person name="Kohler A."/>
            <person name="Nagy L.G."/>
            <person name="Floudas D."/>
            <person name="Copeland A."/>
            <person name="Barry K.W."/>
            <person name="Cichocki N."/>
            <person name="Veneault-Fourrey C."/>
            <person name="LaButti K."/>
            <person name="Lindquist E.A."/>
            <person name="Lipzen A."/>
            <person name="Lundell T."/>
            <person name="Morin E."/>
            <person name="Murat C."/>
            <person name="Sun H."/>
            <person name="Tunlid A."/>
            <person name="Henrissat B."/>
            <person name="Grigoriev I.V."/>
            <person name="Hibbett D.S."/>
            <person name="Martin F."/>
            <person name="Nordberg H.P."/>
            <person name="Cantor M.N."/>
            <person name="Hua S.X."/>
        </authorList>
    </citation>
    <scope>NUCLEOTIDE SEQUENCE [LARGE SCALE GENOMIC DNA]</scope>
    <source>
        <strain evidence="12 13">Foug A</strain>
    </source>
</reference>
<feature type="non-terminal residue" evidence="12">
    <location>
        <position position="1"/>
    </location>
</feature>
<evidence type="ECO:0000256" key="10">
    <source>
        <dbReference type="RuleBase" id="RU363073"/>
    </source>
</evidence>
<dbReference type="InterPro" id="IPR050495">
    <property type="entry name" value="ATG22/LtaA_families"/>
</dbReference>
<keyword evidence="7 10" id="KW-1133">Transmembrane helix</keyword>
<feature type="transmembrane region" description="Helical" evidence="10">
    <location>
        <begin position="7"/>
        <end position="27"/>
    </location>
</feature>
<keyword evidence="3 10" id="KW-0813">Transport</keyword>
<dbReference type="OrthoDB" id="192733at2759"/>
<evidence type="ECO:0000256" key="7">
    <source>
        <dbReference type="ARBA" id="ARBA00022989"/>
    </source>
</evidence>
<sequence>RQLLGWLSYAFASEVFVVVSLTLFLPICLEQFARDNGYLRPDYVKPCISSQSNGDTERCAVKIGWAWIDTASFSLYVYSISVALQALMVVSMGSIADRPTCRKPLLLTFAAIGSFSAMLFLLLSSSSPLWMLVAVLAICANVGFGTSVVAMNAYLPALASASPEVMPARINFEGLSSPSAHVRTSEEETDSEHLSSGGNESVIMPLLGTSASLKDNDEFNVALSRATSRISSLGIASGYGAGIILLLLALIPVTKLHGSTFSIRLAIGLSGVWWAAFSIPAALWLPRTAGTAATHINEASHVGSAFVKEDDQDWTILGEIVAAWKRLGEMLRWSQIKRLQHTFRYLTAWFLLSDGFTTITGAAVLFGKTTLHMTPSWLVLIGVLTPLMGIVGSLAFPYIQRRLGWSNLRIVIFLALAVSCIPAYGCLGFIPFVKHNLPFGGLTTPGEMFGLAIYFGFAYGAFQSYARACYAELIPKGEEARWYALFSVTDKSSSFLGPLVVGLISDATGNIRYAFFFLVFMVWLAVPVLLSVDVERGRADASNY</sequence>
<feature type="transmembrane region" description="Helical" evidence="10">
    <location>
        <begin position="105"/>
        <end position="123"/>
    </location>
</feature>
<comment type="function">
    <text evidence="10">Vacuolar effluxer which mediate the efflux of amino acids resulting from autophagic degradation. The release of autophagic amino acids allows the maintenance of protein synthesis and viability during nitrogen starvation.</text>
</comment>
<keyword evidence="4 10" id="KW-0926">Vacuole</keyword>
<gene>
    <name evidence="12" type="ORF">SCLCIDRAFT_93871</name>
</gene>
<feature type="transmembrane region" description="Helical" evidence="10">
    <location>
        <begin position="233"/>
        <end position="253"/>
    </location>
</feature>
<dbReference type="Gene3D" id="1.20.1250.20">
    <property type="entry name" value="MFS general substrate transporter like domains"/>
    <property type="match status" value="2"/>
</dbReference>
<evidence type="ECO:0000256" key="5">
    <source>
        <dbReference type="ARBA" id="ARBA00022692"/>
    </source>
</evidence>
<keyword evidence="6 10" id="KW-0029">Amino-acid transport</keyword>
<keyword evidence="13" id="KW-1185">Reference proteome</keyword>
<keyword evidence="8 10" id="KW-0072">Autophagy</keyword>
<dbReference type="CDD" id="cd17483">
    <property type="entry name" value="MFS_Atg22_like"/>
    <property type="match status" value="1"/>
</dbReference>
<dbReference type="InterPro" id="IPR024671">
    <property type="entry name" value="Atg22-like"/>
</dbReference>
<evidence type="ECO:0000256" key="4">
    <source>
        <dbReference type="ARBA" id="ARBA00022554"/>
    </source>
</evidence>
<evidence type="ECO:0000256" key="8">
    <source>
        <dbReference type="ARBA" id="ARBA00023006"/>
    </source>
</evidence>
<dbReference type="FunCoup" id="A0A0C3A826">
    <property type="interactions" value="7"/>
</dbReference>
<dbReference type="Pfam" id="PF11700">
    <property type="entry name" value="ATG22"/>
    <property type="match status" value="1"/>
</dbReference>
<dbReference type="GO" id="GO:0005774">
    <property type="term" value="C:vacuolar membrane"/>
    <property type="evidence" value="ECO:0007669"/>
    <property type="project" value="UniProtKB-SubCell"/>
</dbReference>
<organism evidence="12 13">
    <name type="scientific">Scleroderma citrinum Foug A</name>
    <dbReference type="NCBI Taxonomy" id="1036808"/>
    <lineage>
        <taxon>Eukaryota</taxon>
        <taxon>Fungi</taxon>
        <taxon>Dikarya</taxon>
        <taxon>Basidiomycota</taxon>
        <taxon>Agaricomycotina</taxon>
        <taxon>Agaricomycetes</taxon>
        <taxon>Agaricomycetidae</taxon>
        <taxon>Boletales</taxon>
        <taxon>Sclerodermatineae</taxon>
        <taxon>Sclerodermataceae</taxon>
        <taxon>Scleroderma</taxon>
    </lineage>
</organism>
<keyword evidence="9 10" id="KW-0472">Membrane</keyword>
<dbReference type="HOGENOM" id="CLU_017518_1_0_1"/>
<feature type="transmembrane region" description="Helical" evidence="10">
    <location>
        <begin position="482"/>
        <end position="505"/>
    </location>
</feature>
<dbReference type="InterPro" id="IPR044738">
    <property type="entry name" value="Atg22"/>
</dbReference>
<name>A0A0C3A826_9AGAM</name>
<dbReference type="InParanoid" id="A0A0C3A826"/>
<keyword evidence="5 10" id="KW-0812">Transmembrane</keyword>
<comment type="subcellular location">
    <subcellularLocation>
        <location evidence="1 10">Vacuole membrane</location>
        <topology evidence="1 10">Multi-pass membrane protein</topology>
    </subcellularLocation>
</comment>
<dbReference type="GO" id="GO:0006914">
    <property type="term" value="P:autophagy"/>
    <property type="evidence" value="ECO:0007669"/>
    <property type="project" value="UniProtKB-KW"/>
</dbReference>